<comment type="caution">
    <text evidence="2">The sequence shown here is derived from an EMBL/GenBank/DDBJ whole genome shotgun (WGS) entry which is preliminary data.</text>
</comment>
<keyword evidence="1" id="KW-1133">Transmembrane helix</keyword>
<dbReference type="EMBL" id="JBHTKA010000007">
    <property type="protein sequence ID" value="MFD1001381.1"/>
    <property type="molecule type" value="Genomic_DNA"/>
</dbReference>
<feature type="transmembrane region" description="Helical" evidence="1">
    <location>
        <begin position="18"/>
        <end position="39"/>
    </location>
</feature>
<name>A0ABW3K7H9_9BACT</name>
<dbReference type="Proteomes" id="UP001597112">
    <property type="component" value="Unassembled WGS sequence"/>
</dbReference>
<organism evidence="2 3">
    <name type="scientific">Ohtaekwangia kribbensis</name>
    <dbReference type="NCBI Taxonomy" id="688913"/>
    <lineage>
        <taxon>Bacteria</taxon>
        <taxon>Pseudomonadati</taxon>
        <taxon>Bacteroidota</taxon>
        <taxon>Cytophagia</taxon>
        <taxon>Cytophagales</taxon>
        <taxon>Fulvivirgaceae</taxon>
        <taxon>Ohtaekwangia</taxon>
    </lineage>
</organism>
<keyword evidence="3" id="KW-1185">Reference proteome</keyword>
<dbReference type="InterPro" id="IPR016024">
    <property type="entry name" value="ARM-type_fold"/>
</dbReference>
<evidence type="ECO:0000313" key="2">
    <source>
        <dbReference type="EMBL" id="MFD1001381.1"/>
    </source>
</evidence>
<accession>A0ABW3K7H9</accession>
<dbReference type="Pfam" id="PF13646">
    <property type="entry name" value="HEAT_2"/>
    <property type="match status" value="1"/>
</dbReference>
<dbReference type="Gene3D" id="1.25.10.10">
    <property type="entry name" value="Leucine-rich Repeat Variant"/>
    <property type="match status" value="1"/>
</dbReference>
<reference evidence="3" key="1">
    <citation type="journal article" date="2019" name="Int. J. Syst. Evol. Microbiol.">
        <title>The Global Catalogue of Microorganisms (GCM) 10K type strain sequencing project: providing services to taxonomists for standard genome sequencing and annotation.</title>
        <authorList>
            <consortium name="The Broad Institute Genomics Platform"/>
            <consortium name="The Broad Institute Genome Sequencing Center for Infectious Disease"/>
            <person name="Wu L."/>
            <person name="Ma J."/>
        </authorList>
    </citation>
    <scope>NUCLEOTIDE SEQUENCE [LARGE SCALE GENOMIC DNA]</scope>
    <source>
        <strain evidence="3">CCUG 58938</strain>
    </source>
</reference>
<keyword evidence="1" id="KW-0812">Transmembrane</keyword>
<proteinExistence type="predicted"/>
<dbReference type="InterPro" id="IPR011989">
    <property type="entry name" value="ARM-like"/>
</dbReference>
<dbReference type="RefSeq" id="WP_377581064.1">
    <property type="nucleotide sequence ID" value="NZ_JBHTKA010000007.1"/>
</dbReference>
<protein>
    <submittedName>
        <fullName evidence="2">HEAT repeat domain-containing protein</fullName>
    </submittedName>
</protein>
<gene>
    <name evidence="2" type="ORF">ACFQ21_18785</name>
</gene>
<keyword evidence="1" id="KW-0472">Membrane</keyword>
<evidence type="ECO:0000313" key="3">
    <source>
        <dbReference type="Proteomes" id="UP001597112"/>
    </source>
</evidence>
<dbReference type="SUPFAM" id="SSF48371">
    <property type="entry name" value="ARM repeat"/>
    <property type="match status" value="1"/>
</dbReference>
<evidence type="ECO:0000256" key="1">
    <source>
        <dbReference type="SAM" id="Phobius"/>
    </source>
</evidence>
<sequence length="374" mass="42732">MIDQIPFTTIQATAEVKVFIILALAFFAAAILFVAFILISRFSKNNRQQKESILRNYFQRTLNAMVIMETTSSVPASSHHFKLDTLRTLAGQSSLARQVMVNQLVSVKKSISGSSSKILEQLYIELDLHQYSLNKIKRGSWQKKAQGIRELAELGYQPAIDTIRKFIVSDNRTLREESLLALVRLDDEAPLSFLDRYTGTITPWMRINIHYHLSKSDARKLPHFSRWFSSSNLDVVLFSLSMARQFRQSSAIPFLTALLSHTDTRIAGLTLETIAALEAHELADEITNRVDAFWTNEKLSTRMVRCLGRIGYTSEHKYTILRYLDHPDYTVRFNAVEALYKLDDEARQLLLDFNTRMNGILSGAIEHVSEPLLQ</sequence>